<feature type="domain" description="HD-GYP" evidence="1">
    <location>
        <begin position="135"/>
        <end position="330"/>
    </location>
</feature>
<dbReference type="Proteomes" id="UP000291106">
    <property type="component" value="Chromosome"/>
</dbReference>
<protein>
    <submittedName>
        <fullName evidence="2">HD-GYP domain-containing protein</fullName>
    </submittedName>
</protein>
<dbReference type="EMBL" id="CP036200">
    <property type="protein sequence ID" value="QBF81610.1"/>
    <property type="molecule type" value="Genomic_DNA"/>
</dbReference>
<gene>
    <name evidence="2" type="ORF">EXU30_02055</name>
</gene>
<sequence>MAKTELTQLPVSKIVVGMTIKLPLSWTEHPFFRSKVKIEQKSQIALIRGLNTSFVYLLDGHDLIPEQPEVVDEPVTILPATEMPDYKVEAKKSIRRGQQRFIRCVNDSRGVFGKVVSDPEGAYRDAVTLVESMMEHLNETDSPHLTLVSSNELEVSVTQHGVSVAVLSMMIAHMAGLPPSDIRDIAIGSLFHDIGKLKVPENIRRKHGELTDHEVNFMRMHPNFGYEMLVKNNLYPKAMLHIVRHHHEFVDGSGYPDKLTAKKIPITTQIVSLVNDYESLLRRYLSPQLALGVLFKSRKQKHDEKLVSQLVKVLGIYPPGTLVNLTDGSFAKVMMTTSEVKKPHVWACSPRGEDATLRFLMEEEVSVSEVVKLENLPESVLKTLQAENTISFYFSDFEH</sequence>
<dbReference type="PANTHER" id="PTHR43155:SF2">
    <property type="entry name" value="CYCLIC DI-GMP PHOSPHODIESTERASE PA4108"/>
    <property type="match status" value="1"/>
</dbReference>
<proteinExistence type="predicted"/>
<dbReference type="InterPro" id="IPR021812">
    <property type="entry name" value="DUF3391"/>
</dbReference>
<dbReference type="SUPFAM" id="SSF109604">
    <property type="entry name" value="HD-domain/PDEase-like"/>
    <property type="match status" value="1"/>
</dbReference>
<dbReference type="InterPro" id="IPR006675">
    <property type="entry name" value="HDIG_dom"/>
</dbReference>
<dbReference type="OrthoDB" id="9764808at2"/>
<dbReference type="RefSeq" id="WP_130597584.1">
    <property type="nucleotide sequence ID" value="NZ_CP036200.1"/>
</dbReference>
<dbReference type="PANTHER" id="PTHR43155">
    <property type="entry name" value="CYCLIC DI-GMP PHOSPHODIESTERASE PA4108-RELATED"/>
    <property type="match status" value="1"/>
</dbReference>
<name>A0A411PDZ8_9GAMM</name>
<dbReference type="NCBIfam" id="TIGR00277">
    <property type="entry name" value="HDIG"/>
    <property type="match status" value="1"/>
</dbReference>
<dbReference type="Pfam" id="PF11871">
    <property type="entry name" value="DUF3391"/>
    <property type="match status" value="1"/>
</dbReference>
<evidence type="ECO:0000313" key="3">
    <source>
        <dbReference type="Proteomes" id="UP000291106"/>
    </source>
</evidence>
<organism evidence="2 3">
    <name type="scientific">Shewanella maritima</name>
    <dbReference type="NCBI Taxonomy" id="2520507"/>
    <lineage>
        <taxon>Bacteria</taxon>
        <taxon>Pseudomonadati</taxon>
        <taxon>Pseudomonadota</taxon>
        <taxon>Gammaproteobacteria</taxon>
        <taxon>Alteromonadales</taxon>
        <taxon>Shewanellaceae</taxon>
        <taxon>Shewanella</taxon>
    </lineage>
</organism>
<keyword evidence="3" id="KW-1185">Reference proteome</keyword>
<accession>A0A411PDZ8</accession>
<dbReference type="GO" id="GO:0008081">
    <property type="term" value="F:phosphoric diester hydrolase activity"/>
    <property type="evidence" value="ECO:0007669"/>
    <property type="project" value="UniProtKB-ARBA"/>
</dbReference>
<dbReference type="KEGG" id="smai:EXU30_02055"/>
<dbReference type="CDD" id="cd00077">
    <property type="entry name" value="HDc"/>
    <property type="match status" value="1"/>
</dbReference>
<dbReference type="SMART" id="SM00471">
    <property type="entry name" value="HDc"/>
    <property type="match status" value="1"/>
</dbReference>
<dbReference type="InterPro" id="IPR003607">
    <property type="entry name" value="HD/PDEase_dom"/>
</dbReference>
<reference evidence="2 3" key="1">
    <citation type="submission" date="2019-02" db="EMBL/GenBank/DDBJ databases">
        <title>Shewanella sp. D4-2 isolated from Dokdo Island.</title>
        <authorList>
            <person name="Baek K."/>
        </authorList>
    </citation>
    <scope>NUCLEOTIDE SEQUENCE [LARGE SCALE GENOMIC DNA]</scope>
    <source>
        <strain evidence="2 3">D4-2</strain>
    </source>
</reference>
<dbReference type="InterPro" id="IPR037522">
    <property type="entry name" value="HD_GYP_dom"/>
</dbReference>
<dbReference type="Gene3D" id="1.10.3210.10">
    <property type="entry name" value="Hypothetical protein af1432"/>
    <property type="match status" value="1"/>
</dbReference>
<evidence type="ECO:0000313" key="2">
    <source>
        <dbReference type="EMBL" id="QBF81610.1"/>
    </source>
</evidence>
<dbReference type="Pfam" id="PF13487">
    <property type="entry name" value="HD_5"/>
    <property type="match status" value="1"/>
</dbReference>
<evidence type="ECO:0000259" key="1">
    <source>
        <dbReference type="PROSITE" id="PS51832"/>
    </source>
</evidence>
<dbReference type="PROSITE" id="PS51832">
    <property type="entry name" value="HD_GYP"/>
    <property type="match status" value="1"/>
</dbReference>
<dbReference type="AlphaFoldDB" id="A0A411PDZ8"/>